<reference evidence="2 3" key="1">
    <citation type="submission" date="2017-10" db="EMBL/GenBank/DDBJ databases">
        <title>The draft genome sequence of Williamsia sp. BULT 1.1 isolated from the semi-arid grassland soils from South Africa.</title>
        <authorList>
            <person name="Kabwe M.H."/>
            <person name="Govender N."/>
            <person name="Mutseka Lunga P."/>
            <person name="Vikram S."/>
            <person name="Makhalanyane T.P."/>
        </authorList>
    </citation>
    <scope>NUCLEOTIDE SEQUENCE [LARGE SCALE GENOMIC DNA]</scope>
    <source>
        <strain evidence="2 3">BULT 1.1</strain>
    </source>
</reference>
<dbReference type="GO" id="GO:0002949">
    <property type="term" value="P:tRNA threonylcarbamoyladenosine modification"/>
    <property type="evidence" value="ECO:0007669"/>
    <property type="project" value="InterPro"/>
</dbReference>
<dbReference type="InterPro" id="IPR000905">
    <property type="entry name" value="Gcp-like_dom"/>
</dbReference>
<evidence type="ECO:0000313" key="3">
    <source>
        <dbReference type="Proteomes" id="UP000225108"/>
    </source>
</evidence>
<dbReference type="PANTHER" id="PTHR11735">
    <property type="entry name" value="TRNA N6-ADENOSINE THREONYLCARBAMOYLTRANSFERASE"/>
    <property type="match status" value="1"/>
</dbReference>
<dbReference type="SUPFAM" id="SSF53067">
    <property type="entry name" value="Actin-like ATPase domain"/>
    <property type="match status" value="2"/>
</dbReference>
<keyword evidence="2" id="KW-0808">Transferase</keyword>
<organism evidence="2 3">
    <name type="scientific">Williamsia marianensis</name>
    <dbReference type="NCBI Taxonomy" id="85044"/>
    <lineage>
        <taxon>Bacteria</taxon>
        <taxon>Bacillati</taxon>
        <taxon>Actinomycetota</taxon>
        <taxon>Actinomycetes</taxon>
        <taxon>Mycobacteriales</taxon>
        <taxon>Nocardiaceae</taxon>
        <taxon>Williamsia</taxon>
    </lineage>
</organism>
<evidence type="ECO:0000313" key="2">
    <source>
        <dbReference type="EMBL" id="PHV68770.1"/>
    </source>
</evidence>
<comment type="caution">
    <text evidence="2">The sequence shown here is derived from an EMBL/GenBank/DDBJ whole genome shotgun (WGS) entry which is preliminary data.</text>
</comment>
<dbReference type="InterPro" id="IPR043129">
    <property type="entry name" value="ATPase_NBD"/>
</dbReference>
<dbReference type="NCBIfam" id="TIGR03725">
    <property type="entry name" value="T6A_YeaZ"/>
    <property type="match status" value="1"/>
</dbReference>
<dbReference type="Proteomes" id="UP000225108">
    <property type="component" value="Unassembled WGS sequence"/>
</dbReference>
<accession>A0A2G3PSP1</accession>
<dbReference type="RefSeq" id="WP_099381862.1">
    <property type="nucleotide sequence ID" value="NZ_PEBD01000004.1"/>
</dbReference>
<name>A0A2G3PSP1_WILMA</name>
<dbReference type="PANTHER" id="PTHR11735:SF11">
    <property type="entry name" value="TRNA THREONYLCARBAMOYLADENOSINE BIOSYNTHESIS PROTEIN TSAB"/>
    <property type="match status" value="1"/>
</dbReference>
<feature type="domain" description="Gcp-like" evidence="1">
    <location>
        <begin position="40"/>
        <end position="154"/>
    </location>
</feature>
<gene>
    <name evidence="2" type="primary">tsaB</name>
    <name evidence="2" type="ORF">CSW57_06295</name>
</gene>
<evidence type="ECO:0000259" key="1">
    <source>
        <dbReference type="Pfam" id="PF00814"/>
    </source>
</evidence>
<protein>
    <submittedName>
        <fullName evidence="2">tRNA (Adenosine(37)-N6)-threonylcarbamoyltransferase complex dimerization subunit type 1 TsaB</fullName>
    </submittedName>
</protein>
<dbReference type="Gene3D" id="3.30.420.40">
    <property type="match status" value="1"/>
</dbReference>
<dbReference type="InterPro" id="IPR022496">
    <property type="entry name" value="T6A_TsaB"/>
</dbReference>
<dbReference type="GO" id="GO:0005829">
    <property type="term" value="C:cytosol"/>
    <property type="evidence" value="ECO:0007669"/>
    <property type="project" value="TreeGrafter"/>
</dbReference>
<dbReference type="AlphaFoldDB" id="A0A2G3PSP1"/>
<sequence>MLVLAVDTATPEVVTGIVELDTGTAGSPPGRLEVRSERVETTTRGHAEILTTRILECLEEAGVARADLDAVVVGQGPGPFTGLRVGLATGAAFADALGVDVHGVCSLDAIAVAASDVDSLLVVTDARRREVYWARYTRGARTDGPDVMAPADLAAALGHAAATSPGSATIDAIAGSPAHAALFDYPVLTATAPTAIGLVQVALPGLLSRTPPAPLTPLYLRRPDAVELKDRKK</sequence>
<dbReference type="GO" id="GO:0016740">
    <property type="term" value="F:transferase activity"/>
    <property type="evidence" value="ECO:0007669"/>
    <property type="project" value="UniProtKB-KW"/>
</dbReference>
<proteinExistence type="predicted"/>
<dbReference type="EMBL" id="PEBD01000004">
    <property type="protein sequence ID" value="PHV68770.1"/>
    <property type="molecule type" value="Genomic_DNA"/>
</dbReference>
<dbReference type="Pfam" id="PF00814">
    <property type="entry name" value="TsaD"/>
    <property type="match status" value="1"/>
</dbReference>